<reference evidence="1 2" key="1">
    <citation type="submission" date="2020-08" db="EMBL/GenBank/DDBJ databases">
        <title>Genomic Encyclopedia of Type Strains, Phase IV (KMG-IV): sequencing the most valuable type-strain genomes for metagenomic binning, comparative biology and taxonomic classification.</title>
        <authorList>
            <person name="Goeker M."/>
        </authorList>
    </citation>
    <scope>NUCLEOTIDE SEQUENCE [LARGE SCALE GENOMIC DNA]</scope>
    <source>
        <strain evidence="1 2">DSM 22368</strain>
    </source>
</reference>
<dbReference type="AlphaFoldDB" id="A0A7X0MXH8"/>
<dbReference type="EMBL" id="JACHHT010000003">
    <property type="protein sequence ID" value="MBB6523260.1"/>
    <property type="molecule type" value="Genomic_DNA"/>
</dbReference>
<sequence length="162" mass="18152">MMNALCPQHQQALLSNPKQALHTCRKLIEEGTQCHHAAEYQESCQRFQAGIEISQMLLAQCPCPAMITMRVIAGHNLSASYVAQGRNQYAETTLYATHEEICALCQDCRLRRCVRLEALSQLKTTLFSLTSQLGYMGKSEHLHEAITEAEAIAECTAQQLFH</sequence>
<proteinExistence type="predicted"/>
<gene>
    <name evidence="1" type="ORF">HNR48_003562</name>
</gene>
<name>A0A7X0MXH8_9GAMM</name>
<evidence type="ECO:0000313" key="2">
    <source>
        <dbReference type="Proteomes" id="UP000528457"/>
    </source>
</evidence>
<dbReference type="RefSeq" id="WP_166843644.1">
    <property type="nucleotide sequence ID" value="NZ_JAAONY010000003.1"/>
</dbReference>
<protein>
    <submittedName>
        <fullName evidence="1">Uncharacterized protein</fullName>
    </submittedName>
</protein>
<accession>A0A7X0MXH8</accession>
<keyword evidence="2" id="KW-1185">Reference proteome</keyword>
<dbReference type="Proteomes" id="UP000528457">
    <property type="component" value="Unassembled WGS sequence"/>
</dbReference>
<comment type="caution">
    <text evidence="1">The sequence shown here is derived from an EMBL/GenBank/DDBJ whole genome shotgun (WGS) entry which is preliminary data.</text>
</comment>
<organism evidence="1 2">
    <name type="scientific">Pseudoteredinibacter isoporae</name>
    <dbReference type="NCBI Taxonomy" id="570281"/>
    <lineage>
        <taxon>Bacteria</taxon>
        <taxon>Pseudomonadati</taxon>
        <taxon>Pseudomonadota</taxon>
        <taxon>Gammaproteobacteria</taxon>
        <taxon>Cellvibrionales</taxon>
        <taxon>Cellvibrionaceae</taxon>
        <taxon>Pseudoteredinibacter</taxon>
    </lineage>
</organism>
<dbReference type="InParanoid" id="A0A7X0MXH8"/>
<evidence type="ECO:0000313" key="1">
    <source>
        <dbReference type="EMBL" id="MBB6523260.1"/>
    </source>
</evidence>